<reference evidence="2" key="1">
    <citation type="submission" date="2020-07" db="EMBL/GenBank/DDBJ databases">
        <title>Huge and variable diversity of episymbiotic CPR bacteria and DPANN archaea in groundwater ecosystems.</title>
        <authorList>
            <person name="He C.Y."/>
            <person name="Keren R."/>
            <person name="Whittaker M."/>
            <person name="Farag I.F."/>
            <person name="Doudna J."/>
            <person name="Cate J.H.D."/>
            <person name="Banfield J.F."/>
        </authorList>
    </citation>
    <scope>NUCLEOTIDE SEQUENCE</scope>
    <source>
        <strain evidence="2">NC_groundwater_1370_Ag_S-0.2um_69_93</strain>
    </source>
</reference>
<name>A0A932ZRM9_UNCTE</name>
<dbReference type="EMBL" id="JACQRX010000003">
    <property type="protein sequence ID" value="MBI4250827.1"/>
    <property type="molecule type" value="Genomic_DNA"/>
</dbReference>
<evidence type="ECO:0000313" key="3">
    <source>
        <dbReference type="Proteomes" id="UP000752292"/>
    </source>
</evidence>
<evidence type="ECO:0000313" key="2">
    <source>
        <dbReference type="EMBL" id="MBI4250827.1"/>
    </source>
</evidence>
<organism evidence="2 3">
    <name type="scientific">Tectimicrobiota bacterium</name>
    <dbReference type="NCBI Taxonomy" id="2528274"/>
    <lineage>
        <taxon>Bacteria</taxon>
        <taxon>Pseudomonadati</taxon>
        <taxon>Nitrospinota/Tectimicrobiota group</taxon>
        <taxon>Candidatus Tectimicrobiota</taxon>
    </lineage>
</organism>
<proteinExistence type="predicted"/>
<dbReference type="PROSITE" id="PS51318">
    <property type="entry name" value="TAT"/>
    <property type="match status" value="1"/>
</dbReference>
<accession>A0A932ZRM9</accession>
<comment type="caution">
    <text evidence="2">The sequence shown here is derived from an EMBL/GenBank/DDBJ whole genome shotgun (WGS) entry which is preliminary data.</text>
</comment>
<feature type="region of interest" description="Disordered" evidence="1">
    <location>
        <begin position="75"/>
        <end position="94"/>
    </location>
</feature>
<gene>
    <name evidence="2" type="ORF">HY618_00065</name>
</gene>
<protein>
    <submittedName>
        <fullName evidence="2">Uncharacterized protein</fullName>
    </submittedName>
</protein>
<dbReference type="AlphaFoldDB" id="A0A932ZRM9"/>
<evidence type="ECO:0000256" key="1">
    <source>
        <dbReference type="SAM" id="MobiDB-lite"/>
    </source>
</evidence>
<sequence length="148" mass="16574">MTLDPAPRESGVPGRRPTRRGFLKLAASSLLMAGCSRLDESETAQAVLSWFDRWNHQAGLLLDSPHRLARTYPRSAVQPEQMRPNGSVATPGSQLIQTPEEEWTLTVGEARLENGQMAQTYWKDEYTLGRLRQMPALEQTVEHVCVEG</sequence>
<dbReference type="InterPro" id="IPR006311">
    <property type="entry name" value="TAT_signal"/>
</dbReference>
<feature type="non-terminal residue" evidence="2">
    <location>
        <position position="148"/>
    </location>
</feature>
<dbReference type="Proteomes" id="UP000752292">
    <property type="component" value="Unassembled WGS sequence"/>
</dbReference>